<dbReference type="EMBL" id="ML993634">
    <property type="protein sequence ID" value="KAF2159694.1"/>
    <property type="molecule type" value="Genomic_DNA"/>
</dbReference>
<dbReference type="Pfam" id="PF01494">
    <property type="entry name" value="FAD_binding_3"/>
    <property type="match status" value="1"/>
</dbReference>
<dbReference type="GO" id="GO:0071949">
    <property type="term" value="F:FAD binding"/>
    <property type="evidence" value="ECO:0007669"/>
    <property type="project" value="InterPro"/>
</dbReference>
<dbReference type="InterPro" id="IPR036188">
    <property type="entry name" value="FAD/NAD-bd_sf"/>
</dbReference>
<dbReference type="Gene3D" id="3.50.50.60">
    <property type="entry name" value="FAD/NAD(P)-binding domain"/>
    <property type="match status" value="1"/>
</dbReference>
<evidence type="ECO:0000256" key="1">
    <source>
        <dbReference type="ARBA" id="ARBA00001974"/>
    </source>
</evidence>
<evidence type="ECO:0000256" key="5">
    <source>
        <dbReference type="ARBA" id="ARBA00023033"/>
    </source>
</evidence>
<dbReference type="AlphaFoldDB" id="A0A6A6BY05"/>
<evidence type="ECO:0000313" key="8">
    <source>
        <dbReference type="Proteomes" id="UP000799537"/>
    </source>
</evidence>
<protein>
    <recommendedName>
        <fullName evidence="6">FAD-binding domain-containing protein</fullName>
    </recommendedName>
</protein>
<proteinExistence type="predicted"/>
<dbReference type="GeneID" id="54562929"/>
<organism evidence="7 8">
    <name type="scientific">Zasmidium cellare ATCC 36951</name>
    <dbReference type="NCBI Taxonomy" id="1080233"/>
    <lineage>
        <taxon>Eukaryota</taxon>
        <taxon>Fungi</taxon>
        <taxon>Dikarya</taxon>
        <taxon>Ascomycota</taxon>
        <taxon>Pezizomycotina</taxon>
        <taxon>Dothideomycetes</taxon>
        <taxon>Dothideomycetidae</taxon>
        <taxon>Mycosphaerellales</taxon>
        <taxon>Mycosphaerellaceae</taxon>
        <taxon>Zasmidium</taxon>
    </lineage>
</organism>
<dbReference type="PRINTS" id="PR00420">
    <property type="entry name" value="RNGMNOXGNASE"/>
</dbReference>
<keyword evidence="3" id="KW-0274">FAD</keyword>
<evidence type="ECO:0000259" key="6">
    <source>
        <dbReference type="Pfam" id="PF01494"/>
    </source>
</evidence>
<dbReference type="InterPro" id="IPR002938">
    <property type="entry name" value="FAD-bd"/>
</dbReference>
<feature type="domain" description="FAD-binding" evidence="6">
    <location>
        <begin position="157"/>
        <end position="352"/>
    </location>
</feature>
<dbReference type="OrthoDB" id="47494at2759"/>
<keyword evidence="5" id="KW-0503">Monooxygenase</keyword>
<sequence length="401" mass="44975">MSSPKFPWTDSNPVIIMGAGFAGLALAQGLHVRKIPFLVFEQDELSTRPYGHRFRLDEAGIDALLETISPELGDLFEKTFPRLISKAPKIRDARTLEEMPLPSRPEPTGKGPLPIDRTWILQLLALGIEDKIHRGKTFLSYEILPSGVRVHFSDSISVTGCLLVGADGVRSKVRRQLQPDRKLLDMERQIIWGRTWITPRFAEEYSPEANTWLVALDQESRKNNVVLEPILWRDNMSKLSGGRLPDTEDYLYWAFATEAPESNAPRTPDELKAYISEHTKGWHLKFLPLFEYADWNLAVGTRIYSSKPDIGDVSNGKGSVILIGDSANPMTPQGGLGGSTAVQTAADLCRTLEKDGWSEENMAAFHERVKVLAKRSIEISFATNKIMTAGKDWQEFAEVER</sequence>
<dbReference type="Proteomes" id="UP000799537">
    <property type="component" value="Unassembled WGS sequence"/>
</dbReference>
<comment type="cofactor">
    <cofactor evidence="1">
        <name>FAD</name>
        <dbReference type="ChEBI" id="CHEBI:57692"/>
    </cofactor>
</comment>
<evidence type="ECO:0000256" key="2">
    <source>
        <dbReference type="ARBA" id="ARBA00022630"/>
    </source>
</evidence>
<evidence type="ECO:0000256" key="3">
    <source>
        <dbReference type="ARBA" id="ARBA00022827"/>
    </source>
</evidence>
<accession>A0A6A6BY05</accession>
<dbReference type="SUPFAM" id="SSF51905">
    <property type="entry name" value="FAD/NAD(P)-binding domain"/>
    <property type="match status" value="1"/>
</dbReference>
<reference evidence="7" key="1">
    <citation type="journal article" date="2020" name="Stud. Mycol.">
        <title>101 Dothideomycetes genomes: a test case for predicting lifestyles and emergence of pathogens.</title>
        <authorList>
            <person name="Haridas S."/>
            <person name="Albert R."/>
            <person name="Binder M."/>
            <person name="Bloem J."/>
            <person name="Labutti K."/>
            <person name="Salamov A."/>
            <person name="Andreopoulos B."/>
            <person name="Baker S."/>
            <person name="Barry K."/>
            <person name="Bills G."/>
            <person name="Bluhm B."/>
            <person name="Cannon C."/>
            <person name="Castanera R."/>
            <person name="Culley D."/>
            <person name="Daum C."/>
            <person name="Ezra D."/>
            <person name="Gonzalez J."/>
            <person name="Henrissat B."/>
            <person name="Kuo A."/>
            <person name="Liang C."/>
            <person name="Lipzen A."/>
            <person name="Lutzoni F."/>
            <person name="Magnuson J."/>
            <person name="Mondo S."/>
            <person name="Nolan M."/>
            <person name="Ohm R."/>
            <person name="Pangilinan J."/>
            <person name="Park H.-J."/>
            <person name="Ramirez L."/>
            <person name="Alfaro M."/>
            <person name="Sun H."/>
            <person name="Tritt A."/>
            <person name="Yoshinaga Y."/>
            <person name="Zwiers L.-H."/>
            <person name="Turgeon B."/>
            <person name="Goodwin S."/>
            <person name="Spatafora J."/>
            <person name="Crous P."/>
            <person name="Grigoriev I."/>
        </authorList>
    </citation>
    <scope>NUCLEOTIDE SEQUENCE</scope>
    <source>
        <strain evidence="7">ATCC 36951</strain>
    </source>
</reference>
<dbReference type="PANTHER" id="PTHR47178:SF5">
    <property type="entry name" value="FAD-BINDING DOMAIN-CONTAINING PROTEIN"/>
    <property type="match status" value="1"/>
</dbReference>
<gene>
    <name evidence="7" type="ORF">M409DRAFT_29856</name>
</gene>
<dbReference type="GO" id="GO:0004497">
    <property type="term" value="F:monooxygenase activity"/>
    <property type="evidence" value="ECO:0007669"/>
    <property type="project" value="UniProtKB-KW"/>
</dbReference>
<keyword evidence="8" id="KW-1185">Reference proteome</keyword>
<evidence type="ECO:0000313" key="7">
    <source>
        <dbReference type="EMBL" id="KAF2159694.1"/>
    </source>
</evidence>
<dbReference type="PANTHER" id="PTHR47178">
    <property type="entry name" value="MONOOXYGENASE, FAD-BINDING"/>
    <property type="match status" value="1"/>
</dbReference>
<name>A0A6A6BY05_ZASCE</name>
<keyword evidence="4" id="KW-0560">Oxidoreductase</keyword>
<evidence type="ECO:0000256" key="4">
    <source>
        <dbReference type="ARBA" id="ARBA00023002"/>
    </source>
</evidence>
<dbReference type="RefSeq" id="XP_033660583.1">
    <property type="nucleotide sequence ID" value="XM_033809657.1"/>
</dbReference>
<keyword evidence="2" id="KW-0285">Flavoprotein</keyword>